<dbReference type="EMBL" id="CP016076">
    <property type="protein sequence ID" value="APU14110.1"/>
    <property type="molecule type" value="Genomic_DNA"/>
</dbReference>
<dbReference type="InterPro" id="IPR051212">
    <property type="entry name" value="Type-I_RE_S_subunit"/>
</dbReference>
<proteinExistence type="inferred from homology"/>
<evidence type="ECO:0000256" key="1">
    <source>
        <dbReference type="ARBA" id="ARBA00010923"/>
    </source>
</evidence>
<feature type="domain" description="Type I restriction modification DNA specificity" evidence="6">
    <location>
        <begin position="30"/>
        <end position="170"/>
    </location>
</feature>
<protein>
    <submittedName>
        <fullName evidence="7">Restriction endonuclease S subunit</fullName>
        <ecNumber evidence="7">3.1.21.3</ecNumber>
    </submittedName>
</protein>
<comment type="subunit">
    <text evidence="4">The methyltransferase is composed of M and S polypeptides.</text>
</comment>
<evidence type="ECO:0000256" key="5">
    <source>
        <dbReference type="SAM" id="MobiDB-lite"/>
    </source>
</evidence>
<keyword evidence="3" id="KW-0238">DNA-binding</keyword>
<evidence type="ECO:0000256" key="2">
    <source>
        <dbReference type="ARBA" id="ARBA00022747"/>
    </source>
</evidence>
<dbReference type="KEGG" id="acad:UA74_10235"/>
<evidence type="ECO:0000313" key="8">
    <source>
        <dbReference type="Proteomes" id="UP000185511"/>
    </source>
</evidence>
<reference evidence="8" key="1">
    <citation type="submission" date="2016-06" db="EMBL/GenBank/DDBJ databases">
        <title>Complete genome sequence of Actinoalloteichus fjordicus DSM 46855 (=ADI127-17), type strain of the new species Actinoalloteichus fjordicus.</title>
        <authorList>
            <person name="Ruckert C."/>
            <person name="Nouioui I."/>
            <person name="Willmese J."/>
            <person name="van Wezel G."/>
            <person name="Klenk H.-P."/>
            <person name="Kalinowski J."/>
            <person name="Zotchev S.B."/>
        </authorList>
    </citation>
    <scope>NUCLEOTIDE SEQUENCE [LARGE SCALE GENOMIC DNA]</scope>
    <source>
        <strain evidence="8">ADI127-7</strain>
    </source>
</reference>
<dbReference type="Pfam" id="PF01420">
    <property type="entry name" value="Methylase_S"/>
    <property type="match status" value="1"/>
</dbReference>
<dbReference type="GO" id="GO:0009307">
    <property type="term" value="P:DNA restriction-modification system"/>
    <property type="evidence" value="ECO:0007669"/>
    <property type="project" value="UniProtKB-KW"/>
</dbReference>
<organism evidence="7 8">
    <name type="scientific">Actinoalloteichus fjordicus</name>
    <dbReference type="NCBI Taxonomy" id="1612552"/>
    <lineage>
        <taxon>Bacteria</taxon>
        <taxon>Bacillati</taxon>
        <taxon>Actinomycetota</taxon>
        <taxon>Actinomycetes</taxon>
        <taxon>Pseudonocardiales</taxon>
        <taxon>Pseudonocardiaceae</taxon>
        <taxon>Actinoalloteichus</taxon>
    </lineage>
</organism>
<dbReference type="EC" id="3.1.21.3" evidence="7"/>
<dbReference type="PANTHER" id="PTHR43140:SF1">
    <property type="entry name" value="TYPE I RESTRICTION ENZYME ECOKI SPECIFICITY SUBUNIT"/>
    <property type="match status" value="1"/>
</dbReference>
<dbReference type="AlphaFoldDB" id="A0AAC9LCZ9"/>
<evidence type="ECO:0000256" key="4">
    <source>
        <dbReference type="ARBA" id="ARBA00038652"/>
    </source>
</evidence>
<name>A0AAC9LCZ9_9PSEU</name>
<keyword evidence="7" id="KW-0255">Endonuclease</keyword>
<dbReference type="Proteomes" id="UP000185511">
    <property type="component" value="Chromosome"/>
</dbReference>
<accession>A0AAC9LCZ9</accession>
<comment type="similarity">
    <text evidence="1">Belongs to the type-I restriction system S methylase family.</text>
</comment>
<dbReference type="GO" id="GO:0009035">
    <property type="term" value="F:type I site-specific deoxyribonuclease activity"/>
    <property type="evidence" value="ECO:0007669"/>
    <property type="project" value="UniProtKB-EC"/>
</dbReference>
<dbReference type="SUPFAM" id="SSF116734">
    <property type="entry name" value="DNA methylase specificity domain"/>
    <property type="match status" value="2"/>
</dbReference>
<keyword evidence="7" id="KW-0378">Hydrolase</keyword>
<feature type="region of interest" description="Disordered" evidence="5">
    <location>
        <begin position="12"/>
        <end position="32"/>
    </location>
</feature>
<keyword evidence="8" id="KW-1185">Reference proteome</keyword>
<dbReference type="CDD" id="cd17253">
    <property type="entry name" value="RMtype1_S_Eco933I-TRD2-CR2_like"/>
    <property type="match status" value="1"/>
</dbReference>
<dbReference type="Gene3D" id="3.90.220.20">
    <property type="entry name" value="DNA methylase specificity domains"/>
    <property type="match status" value="2"/>
</dbReference>
<evidence type="ECO:0000256" key="3">
    <source>
        <dbReference type="ARBA" id="ARBA00023125"/>
    </source>
</evidence>
<gene>
    <name evidence="7" type="ORF">UA74_10235</name>
</gene>
<dbReference type="GO" id="GO:0003677">
    <property type="term" value="F:DNA binding"/>
    <property type="evidence" value="ECO:0007669"/>
    <property type="project" value="UniProtKB-KW"/>
</dbReference>
<sequence length="425" mass="45987">MTSADSTPRLFGAAEVRLGRQRSPQHESGPNMVPYLRAANVKDGQLVLSDVKMMNFSPAEQAIFKLRAGDVLVTEGSGSLGAVGASAVWNEEIPGTICFQNTLVRLRPRPEITDARYLGWWARGAYLSGDFASIASGANIYHLSADRIKGLAAPLPPIGEQRRIADFLDVELARIDQLAALQGAVRESVIARITAALDARIGELVHRFGEHPFRRSIRSIEQGVSPQGFNYAADSGAWGVLKVSAVKDGSFFEDENKSLPGEFNPVRRYEIRHGDLLITRANTPRLVGAAAVANFPRRKLMLCDKIFRIATTPDLLSEFLVVVSTSTKIRTFCAEVSHGTSHSMANLKAGDVKSWPIPSVPISVQLDVIAEMSEMRSRATKLLNAIDRQAGRLAERRQALITAAVTGQIDVTTARGFSASGGLAG</sequence>
<keyword evidence="2" id="KW-0680">Restriction system</keyword>
<dbReference type="PANTHER" id="PTHR43140">
    <property type="entry name" value="TYPE-1 RESTRICTION ENZYME ECOKI SPECIFICITY PROTEIN"/>
    <property type="match status" value="1"/>
</dbReference>
<dbReference type="InterPro" id="IPR044946">
    <property type="entry name" value="Restrct_endonuc_typeI_TRD_sf"/>
</dbReference>
<evidence type="ECO:0000313" key="7">
    <source>
        <dbReference type="EMBL" id="APU14110.1"/>
    </source>
</evidence>
<keyword evidence="7" id="KW-0540">Nuclease</keyword>
<dbReference type="REBASE" id="182256">
    <property type="entry name" value="S.Asp1277ORF10230P"/>
</dbReference>
<dbReference type="InterPro" id="IPR000055">
    <property type="entry name" value="Restrct_endonuc_typeI_TRD"/>
</dbReference>
<evidence type="ECO:0000259" key="6">
    <source>
        <dbReference type="Pfam" id="PF01420"/>
    </source>
</evidence>